<proteinExistence type="predicted"/>
<gene>
    <name evidence="2" type="ORF">BPP43_04405</name>
</gene>
<feature type="transmembrane region" description="Helical" evidence="1">
    <location>
        <begin position="43"/>
        <end position="71"/>
    </location>
</feature>
<accession>A0A3B6VUT1</accession>
<evidence type="ECO:0000256" key="1">
    <source>
        <dbReference type="SAM" id="Phobius"/>
    </source>
</evidence>
<dbReference type="AlphaFoldDB" id="A0A3B6VUT1"/>
<dbReference type="KEGG" id="bpip:BPP43_04405"/>
<dbReference type="Proteomes" id="UP000010793">
    <property type="component" value="Chromosome"/>
</dbReference>
<evidence type="ECO:0000313" key="2">
    <source>
        <dbReference type="EMBL" id="AGA66159.1"/>
    </source>
</evidence>
<dbReference type="EMBL" id="CP002873">
    <property type="protein sequence ID" value="AGA66159.1"/>
    <property type="molecule type" value="Genomic_DNA"/>
</dbReference>
<organism evidence="2 3">
    <name type="scientific">Brachyspira pilosicoli P43/6/78</name>
    <dbReference type="NCBI Taxonomy" id="1042417"/>
    <lineage>
        <taxon>Bacteria</taxon>
        <taxon>Pseudomonadati</taxon>
        <taxon>Spirochaetota</taxon>
        <taxon>Spirochaetia</taxon>
        <taxon>Brachyspirales</taxon>
        <taxon>Brachyspiraceae</taxon>
        <taxon>Brachyspira</taxon>
    </lineage>
</organism>
<evidence type="ECO:0008006" key="4">
    <source>
        <dbReference type="Google" id="ProtNLM"/>
    </source>
</evidence>
<reference evidence="2 3" key="1">
    <citation type="journal article" date="2013" name="Genome Announc.">
        <title>Complete Genome Sequence of the Porcine Strain Brachyspira pilosicoli P43/6/78(T.).</title>
        <authorList>
            <person name="Lin C."/>
            <person name="den Bakker H.C."/>
            <person name="Suzuki H."/>
            <person name="Lefebure T."/>
            <person name="Ponnala L."/>
            <person name="Sun Q."/>
            <person name="Stanhope M.J."/>
            <person name="Wiedmann M."/>
            <person name="Duhamel G.E."/>
        </authorList>
    </citation>
    <scope>NUCLEOTIDE SEQUENCE [LARGE SCALE GENOMIC DNA]</scope>
    <source>
        <strain evidence="2 3">P43/6/78</strain>
    </source>
</reference>
<dbReference type="RefSeq" id="WP_015274260.1">
    <property type="nucleotide sequence ID" value="NC_019908.1"/>
</dbReference>
<keyword evidence="1" id="KW-0812">Transmembrane</keyword>
<keyword evidence="1" id="KW-1133">Transmembrane helix</keyword>
<name>A0A3B6VUT1_BRAPL</name>
<protein>
    <recommendedName>
        <fullName evidence="4">Lipoprotein</fullName>
    </recommendedName>
</protein>
<evidence type="ECO:0000313" key="3">
    <source>
        <dbReference type="Proteomes" id="UP000010793"/>
    </source>
</evidence>
<keyword evidence="1" id="KW-0472">Membrane</keyword>
<keyword evidence="3" id="KW-1185">Reference proteome</keyword>
<dbReference type="PROSITE" id="PS51257">
    <property type="entry name" value="PROKAR_LIPOPROTEIN"/>
    <property type="match status" value="1"/>
</dbReference>
<sequence>MLKAIYISIISLFLLSCRGVPYHHIGRFDGPGPMPGGPVFFDHFFGVHGILNIIIKILIIVVLVLAIKYIYDKNKNNKKE</sequence>